<accession>A0AB34YR84</accession>
<gene>
    <name evidence="1" type="ORF">GGQ79_000189</name>
</gene>
<evidence type="ECO:0008006" key="3">
    <source>
        <dbReference type="Google" id="ProtNLM"/>
    </source>
</evidence>
<dbReference type="EMBL" id="JACIEX010000001">
    <property type="protein sequence ID" value="MBB4091716.1"/>
    <property type="molecule type" value="Genomic_DNA"/>
</dbReference>
<sequence>MASKMGLIRIRPFQTDDAEGVFKVILPIQQNEFDIPNTAGDQPDLRDVNGFYRQGNGEFWVAEVDGCIND</sequence>
<dbReference type="Gene3D" id="3.40.630.30">
    <property type="match status" value="1"/>
</dbReference>
<dbReference type="SUPFAM" id="SSF55729">
    <property type="entry name" value="Acyl-CoA N-acyltransferases (Nat)"/>
    <property type="match status" value="1"/>
</dbReference>
<protein>
    <recommendedName>
        <fullName evidence="3">Acetyltransferase</fullName>
    </recommendedName>
</protein>
<name>A0AB34YR84_9HYPH</name>
<keyword evidence="2" id="KW-1185">Reference proteome</keyword>
<dbReference type="AlphaFoldDB" id="A0AB34YR84"/>
<evidence type="ECO:0000313" key="2">
    <source>
        <dbReference type="Proteomes" id="UP000553980"/>
    </source>
</evidence>
<reference evidence="1 2" key="1">
    <citation type="submission" date="2020-08" db="EMBL/GenBank/DDBJ databases">
        <title>Genomic Encyclopedia of Type Strains, Phase IV (KMG-IV): sequencing the most valuable type-strain genomes for metagenomic binning, comparative biology and taxonomic classification.</title>
        <authorList>
            <person name="Goeker M."/>
        </authorList>
    </citation>
    <scope>NUCLEOTIDE SEQUENCE [LARGE SCALE GENOMIC DNA]</scope>
    <source>
        <strain evidence="1 2">DSM 23868</strain>
    </source>
</reference>
<organism evidence="1 2">
    <name type="scientific">Brucella pecoris</name>
    <dbReference type="NCBI Taxonomy" id="867683"/>
    <lineage>
        <taxon>Bacteria</taxon>
        <taxon>Pseudomonadati</taxon>
        <taxon>Pseudomonadota</taxon>
        <taxon>Alphaproteobacteria</taxon>
        <taxon>Hyphomicrobiales</taxon>
        <taxon>Brucellaceae</taxon>
        <taxon>Brucella/Ochrobactrum group</taxon>
        <taxon>Brucella</taxon>
    </lineage>
</organism>
<dbReference type="InterPro" id="IPR016181">
    <property type="entry name" value="Acyl_CoA_acyltransferase"/>
</dbReference>
<comment type="caution">
    <text evidence="1">The sequence shown here is derived from an EMBL/GenBank/DDBJ whole genome shotgun (WGS) entry which is preliminary data.</text>
</comment>
<evidence type="ECO:0000313" key="1">
    <source>
        <dbReference type="EMBL" id="MBB4091716.1"/>
    </source>
</evidence>
<proteinExistence type="predicted"/>
<dbReference type="Proteomes" id="UP000553980">
    <property type="component" value="Unassembled WGS sequence"/>
</dbReference>